<dbReference type="Pfam" id="PF02953">
    <property type="entry name" value="zf-Tim10_DDP"/>
    <property type="match status" value="1"/>
</dbReference>
<dbReference type="AlphaFoldDB" id="A0A0L8G8Y6"/>
<proteinExistence type="inferred from homology"/>
<comment type="subcellular location">
    <subcellularLocation>
        <location evidence="1">Mitochondrion inner membrane</location>
        <topology evidence="1">Peripheral membrane protein</topology>
        <orientation evidence="1">Intermembrane side</orientation>
    </subcellularLocation>
</comment>
<keyword evidence="1" id="KW-0999">Mitochondrion inner membrane</keyword>
<dbReference type="EMBL" id="KQ423213">
    <property type="protein sequence ID" value="KOF73334.1"/>
    <property type="molecule type" value="Genomic_DNA"/>
</dbReference>
<keyword evidence="1" id="KW-0496">Mitochondrion</keyword>
<organism evidence="3">
    <name type="scientific">Octopus bimaculoides</name>
    <name type="common">California two-spotted octopus</name>
    <dbReference type="NCBI Taxonomy" id="37653"/>
    <lineage>
        <taxon>Eukaryota</taxon>
        <taxon>Metazoa</taxon>
        <taxon>Spiralia</taxon>
        <taxon>Lophotrochozoa</taxon>
        <taxon>Mollusca</taxon>
        <taxon>Cephalopoda</taxon>
        <taxon>Coleoidea</taxon>
        <taxon>Octopodiformes</taxon>
        <taxon>Octopoda</taxon>
        <taxon>Incirrata</taxon>
        <taxon>Octopodidae</taxon>
        <taxon>Octopus</taxon>
    </lineage>
</organism>
<keyword evidence="1" id="KW-0472">Membrane</keyword>
<keyword evidence="1" id="KW-0813">Transport</keyword>
<sequence>MGRVCVCVDKTRQKLDSHTELCIASCTECFLDMADFVFNQLESVQEIAQPKMN</sequence>
<accession>A0A0L8G8Y6</accession>
<dbReference type="InterPro" id="IPR035427">
    <property type="entry name" value="Tim10-like_dom_sf"/>
</dbReference>
<keyword evidence="1" id="KW-0143">Chaperone</keyword>
<keyword evidence="1" id="KW-0811">Translocation</keyword>
<keyword evidence="1" id="KW-1015">Disulfide bond</keyword>
<comment type="similarity">
    <text evidence="1">Belongs to the small Tim family.</text>
</comment>
<comment type="subunit">
    <text evidence="1">Heterohexamer.</text>
</comment>
<reference evidence="3" key="1">
    <citation type="submission" date="2015-07" db="EMBL/GenBank/DDBJ databases">
        <title>MeaNS - Measles Nucleotide Surveillance Program.</title>
        <authorList>
            <person name="Tran T."/>
            <person name="Druce J."/>
        </authorList>
    </citation>
    <scope>NUCLEOTIDE SEQUENCE</scope>
    <source>
        <strain evidence="3">UCB-OBI-ISO-001</strain>
        <tissue evidence="3">Gonad</tissue>
    </source>
</reference>
<evidence type="ECO:0000259" key="2">
    <source>
        <dbReference type="Pfam" id="PF02953"/>
    </source>
</evidence>
<dbReference type="GO" id="GO:0015031">
    <property type="term" value="P:protein transport"/>
    <property type="evidence" value="ECO:0007669"/>
    <property type="project" value="UniProtKB-KW"/>
</dbReference>
<name>A0A0L8G8Y6_OCTBM</name>
<dbReference type="Gene3D" id="1.10.287.810">
    <property type="entry name" value="Mitochondrial import inner membrane translocase subunit tim13 like domains"/>
    <property type="match status" value="1"/>
</dbReference>
<dbReference type="GO" id="GO:0005743">
    <property type="term" value="C:mitochondrial inner membrane"/>
    <property type="evidence" value="ECO:0007669"/>
    <property type="project" value="UniProtKB-SubCell"/>
</dbReference>
<dbReference type="SUPFAM" id="SSF144122">
    <property type="entry name" value="Tim10-like"/>
    <property type="match status" value="1"/>
</dbReference>
<comment type="domain">
    <text evidence="1">The twin CX3C motif contains 4 conserved Cys residues that form 2 disulfide bonds in the mitochondrial intermembrane space.</text>
</comment>
<protein>
    <recommendedName>
        <fullName evidence="1">Mitochondrial import inner membrane translocase subunit</fullName>
    </recommendedName>
</protein>
<feature type="domain" description="Tim10-like" evidence="2">
    <location>
        <begin position="7"/>
        <end position="42"/>
    </location>
</feature>
<dbReference type="InterPro" id="IPR004217">
    <property type="entry name" value="Tim10-like"/>
</dbReference>
<evidence type="ECO:0000313" key="3">
    <source>
        <dbReference type="EMBL" id="KOF73334.1"/>
    </source>
</evidence>
<gene>
    <name evidence="3" type="ORF">OCBIM_22038091mg</name>
</gene>
<keyword evidence="1" id="KW-0653">Protein transport</keyword>
<evidence type="ECO:0000256" key="1">
    <source>
        <dbReference type="RuleBase" id="RU367043"/>
    </source>
</evidence>
<comment type="function">
    <text evidence="1">Mitochondrial intermembrane chaperone that participates in the import and insertion of some multi-pass transmembrane proteins into the mitochondrial inner membrane. Also required for the transfer of beta-barrel precursors from the TOM complex to the sorting and assembly machinery (SAM complex) of the outer membrane. Acts as a chaperone-like protein that protects the hydrophobic precursors from aggregation and guide them through the mitochondrial intermembrane space.</text>
</comment>